<dbReference type="RefSeq" id="WP_343750410.1">
    <property type="nucleotide sequence ID" value="NZ_BAAADM010000002.1"/>
</dbReference>
<evidence type="ECO:0000259" key="2">
    <source>
        <dbReference type="Pfam" id="PF00171"/>
    </source>
</evidence>
<dbReference type="Gene3D" id="3.40.605.10">
    <property type="entry name" value="Aldehyde Dehydrogenase, Chain A, domain 1"/>
    <property type="match status" value="1"/>
</dbReference>
<dbReference type="Pfam" id="PF00171">
    <property type="entry name" value="Aldedh"/>
    <property type="match status" value="1"/>
</dbReference>
<name>A0ABN0Z1N9_9BACI</name>
<dbReference type="PANTHER" id="PTHR43353">
    <property type="entry name" value="SUCCINATE-SEMIALDEHYDE DEHYDROGENASE, MITOCHONDRIAL"/>
    <property type="match status" value="1"/>
</dbReference>
<dbReference type="PANTHER" id="PTHR43353:SF5">
    <property type="entry name" value="SUCCINATE-SEMIALDEHYDE DEHYDROGENASE, MITOCHONDRIAL"/>
    <property type="match status" value="1"/>
</dbReference>
<feature type="domain" description="Aldehyde dehydrogenase" evidence="2">
    <location>
        <begin position="9"/>
        <end position="467"/>
    </location>
</feature>
<dbReference type="InterPro" id="IPR016163">
    <property type="entry name" value="Ald_DH_C"/>
</dbReference>
<organism evidence="3 4">
    <name type="scientific">Lentibacillus halophilus</name>
    <dbReference type="NCBI Taxonomy" id="295065"/>
    <lineage>
        <taxon>Bacteria</taxon>
        <taxon>Bacillati</taxon>
        <taxon>Bacillota</taxon>
        <taxon>Bacilli</taxon>
        <taxon>Bacillales</taxon>
        <taxon>Bacillaceae</taxon>
        <taxon>Lentibacillus</taxon>
    </lineage>
</organism>
<dbReference type="EMBL" id="BAAADM010000002">
    <property type="protein sequence ID" value="GAA0428270.1"/>
    <property type="molecule type" value="Genomic_DNA"/>
</dbReference>
<evidence type="ECO:0000313" key="3">
    <source>
        <dbReference type="EMBL" id="GAA0428270.1"/>
    </source>
</evidence>
<reference evidence="3 4" key="1">
    <citation type="journal article" date="2019" name="Int. J. Syst. Evol. Microbiol.">
        <title>The Global Catalogue of Microorganisms (GCM) 10K type strain sequencing project: providing services to taxonomists for standard genome sequencing and annotation.</title>
        <authorList>
            <consortium name="The Broad Institute Genomics Platform"/>
            <consortium name="The Broad Institute Genome Sequencing Center for Infectious Disease"/>
            <person name="Wu L."/>
            <person name="Ma J."/>
        </authorList>
    </citation>
    <scope>NUCLEOTIDE SEQUENCE [LARGE SCALE GENOMIC DNA]</scope>
    <source>
        <strain evidence="3 4">JCM 12149</strain>
    </source>
</reference>
<dbReference type="InterPro" id="IPR016161">
    <property type="entry name" value="Ald_DH/histidinol_DH"/>
</dbReference>
<dbReference type="InterPro" id="IPR015590">
    <property type="entry name" value="Aldehyde_DH_dom"/>
</dbReference>
<dbReference type="InterPro" id="IPR050740">
    <property type="entry name" value="Aldehyde_DH_Superfamily"/>
</dbReference>
<keyword evidence="4" id="KW-1185">Reference proteome</keyword>
<comment type="caution">
    <text evidence="3">The sequence shown here is derived from an EMBL/GenBank/DDBJ whole genome shotgun (WGS) entry which is preliminary data.</text>
</comment>
<dbReference type="SUPFAM" id="SSF53720">
    <property type="entry name" value="ALDH-like"/>
    <property type="match status" value="1"/>
</dbReference>
<evidence type="ECO:0000313" key="4">
    <source>
        <dbReference type="Proteomes" id="UP001501459"/>
    </source>
</evidence>
<dbReference type="Proteomes" id="UP001501459">
    <property type="component" value="Unassembled WGS sequence"/>
</dbReference>
<dbReference type="Gene3D" id="3.40.309.10">
    <property type="entry name" value="Aldehyde Dehydrogenase, Chain A, domain 2"/>
    <property type="match status" value="1"/>
</dbReference>
<sequence>MTLFINGQWIKTDRTETIINPATKEAVGDVYTGGKDEASEAINAANDAFKTWKAMTGNERGTILINIADELLNVKNDIATMITKEMGKPIKDARGEVASAAAYLKWNGEEAKRIYGDVIPALDSKKQLMVLRQPIGVIGAITPWNFPVSMILRKLGPALAAGCTAVLKPAPSTPQCAIEVFKCFERGGLPSGVANLVIGDAEAIGTEMTDNPIVKKLTFTGSTNVGKQLMRQASENVQKISMELGGHAPFIVFDDANLDDAVNSVVGTKFKNSGQTCISTNRIYVQNGIKDEFSKRLAEAVEALNVGDGLDENTDMGPLVNEAALHKVDDQVQKALSAGASTVTGASVMENKDGFFYTPTVLADVTDGMNIAKEETFGPVAPIFTFDSEEEVVERANNTQYGLMGYCFTNDLSRSMRMMHQLEYGMVGINDPAPIVPHAPFGGMKESGIGREGGTSGVHEFMEEKFVSIKTSANLI</sequence>
<evidence type="ECO:0000256" key="1">
    <source>
        <dbReference type="ARBA" id="ARBA00023002"/>
    </source>
</evidence>
<proteinExistence type="predicted"/>
<protein>
    <submittedName>
        <fullName evidence="3">NADP-dependent succinate-semialdehyde dehydrogenase</fullName>
    </submittedName>
</protein>
<keyword evidence="1" id="KW-0560">Oxidoreductase</keyword>
<accession>A0ABN0Z1N9</accession>
<gene>
    <name evidence="3" type="primary">gabD_1</name>
    <name evidence="3" type="ORF">GCM10008983_00670</name>
</gene>
<dbReference type="CDD" id="cd07103">
    <property type="entry name" value="ALDH_F5_SSADH_GabD"/>
    <property type="match status" value="1"/>
</dbReference>
<dbReference type="InterPro" id="IPR016162">
    <property type="entry name" value="Ald_DH_N"/>
</dbReference>